<keyword evidence="1" id="KW-0732">Signal</keyword>
<feature type="chain" id="PRO_5005328200" evidence="1">
    <location>
        <begin position="20"/>
        <end position="257"/>
    </location>
</feature>
<feature type="signal peptide" evidence="1">
    <location>
        <begin position="1"/>
        <end position="19"/>
    </location>
</feature>
<organism evidence="3">
    <name type="scientific">Strongyloides stercoralis</name>
    <name type="common">Threadworm</name>
    <dbReference type="NCBI Taxonomy" id="6248"/>
    <lineage>
        <taxon>Eukaryota</taxon>
        <taxon>Metazoa</taxon>
        <taxon>Ecdysozoa</taxon>
        <taxon>Nematoda</taxon>
        <taxon>Chromadorea</taxon>
        <taxon>Rhabditida</taxon>
        <taxon>Tylenchina</taxon>
        <taxon>Panagrolaimomorpha</taxon>
        <taxon>Strongyloidoidea</taxon>
        <taxon>Strongyloididae</taxon>
        <taxon>Strongyloides</taxon>
    </lineage>
</organism>
<reference evidence="3" key="1">
    <citation type="submission" date="2015-08" db="UniProtKB">
        <authorList>
            <consortium name="WormBaseParasite"/>
        </authorList>
    </citation>
    <scope>IDENTIFICATION</scope>
</reference>
<keyword evidence="2" id="KW-1185">Reference proteome</keyword>
<dbReference type="WBParaSite" id="TCONS_00001958.p1">
    <property type="protein sequence ID" value="TCONS_00001958.p1"/>
    <property type="gene ID" value="XLOC_001863"/>
</dbReference>
<sequence>MYKLLTALLYLSFATFSTGELSLSYLNRQCKPTNYSKEFECPKLYVTNITIDIATFYQPINGDCSSNCSAIPSYEKKVIHNGEWIILFDGSGAYKVNPLLYNPHCYPEKTFIVNGNVPVSLLKDRISFDSTYKYILKEGAPIFSLIPGLGRHKDQAMIIGEKQFFMFLTMYLMRSNNSYYHETHHKDVHFYDAATDNKLKVNELSVDKANELLENMYYDTIEELIKDSADKWSDLCEDAITLKGQFYEEVMFGIDQN</sequence>
<evidence type="ECO:0000313" key="2">
    <source>
        <dbReference type="Proteomes" id="UP000035681"/>
    </source>
</evidence>
<dbReference type="AlphaFoldDB" id="A0A0K0EFF1"/>
<evidence type="ECO:0000313" key="3">
    <source>
        <dbReference type="WBParaSite" id="SSTP_0000821400.1"/>
    </source>
</evidence>
<dbReference type="Proteomes" id="UP000035681">
    <property type="component" value="Unplaced"/>
</dbReference>
<dbReference type="WBParaSite" id="SSTP_0000821400.1">
    <property type="protein sequence ID" value="SSTP_0000821400.1"/>
    <property type="gene ID" value="SSTP_0000821400"/>
</dbReference>
<evidence type="ECO:0000256" key="1">
    <source>
        <dbReference type="SAM" id="SignalP"/>
    </source>
</evidence>
<accession>A0A0K0EFF1</accession>
<name>A0A0K0EFF1_STRER</name>
<proteinExistence type="predicted"/>
<protein>
    <submittedName>
        <fullName evidence="3">Exported protein</fullName>
    </submittedName>
</protein>